<evidence type="ECO:0000259" key="3">
    <source>
        <dbReference type="Pfam" id="PF02617"/>
    </source>
</evidence>
<gene>
    <name evidence="4" type="ORF">PPAR1163_LOCUS5534</name>
</gene>
<feature type="signal peptide" evidence="2">
    <location>
        <begin position="1"/>
        <end position="19"/>
    </location>
</feature>
<feature type="chain" id="PRO_5030900535" description="Adaptor protein ClpS core domain-containing protein" evidence="2">
    <location>
        <begin position="20"/>
        <end position="150"/>
    </location>
</feature>
<protein>
    <recommendedName>
        <fullName evidence="3">Adaptor protein ClpS core domain-containing protein</fullName>
    </recommendedName>
</protein>
<evidence type="ECO:0000256" key="2">
    <source>
        <dbReference type="SAM" id="SignalP"/>
    </source>
</evidence>
<feature type="compositionally biased region" description="Pro residues" evidence="1">
    <location>
        <begin position="130"/>
        <end position="150"/>
    </location>
</feature>
<dbReference type="EMBL" id="HBGJ01008768">
    <property type="protein sequence ID" value="CAD9247182.1"/>
    <property type="molecule type" value="Transcribed_RNA"/>
</dbReference>
<dbReference type="InterPro" id="IPR014719">
    <property type="entry name" value="Ribosomal_bL12_C/ClpS-like"/>
</dbReference>
<dbReference type="Pfam" id="PF02617">
    <property type="entry name" value="ClpS"/>
    <property type="match status" value="1"/>
</dbReference>
<dbReference type="AlphaFoldDB" id="A0A7S1TU33"/>
<organism evidence="4">
    <name type="scientific">Phaeomonas parva</name>
    <dbReference type="NCBI Taxonomy" id="124430"/>
    <lineage>
        <taxon>Eukaryota</taxon>
        <taxon>Sar</taxon>
        <taxon>Stramenopiles</taxon>
        <taxon>Ochrophyta</taxon>
        <taxon>Pinguiophyceae</taxon>
        <taxon>Pinguiochrysidales</taxon>
        <taxon>Pinguiochrysidaceae</taxon>
        <taxon>Phaeomonas</taxon>
    </lineage>
</organism>
<dbReference type="GO" id="GO:0030163">
    <property type="term" value="P:protein catabolic process"/>
    <property type="evidence" value="ECO:0007669"/>
    <property type="project" value="InterPro"/>
</dbReference>
<feature type="region of interest" description="Disordered" evidence="1">
    <location>
        <begin position="121"/>
        <end position="150"/>
    </location>
</feature>
<name>A0A7S1TU33_9STRA</name>
<evidence type="ECO:0000256" key="1">
    <source>
        <dbReference type="SAM" id="MobiDB-lite"/>
    </source>
</evidence>
<accession>A0A7S1TU33</accession>
<feature type="domain" description="Adaptor protein ClpS core" evidence="3">
    <location>
        <begin position="76"/>
        <end position="100"/>
    </location>
</feature>
<sequence>MRVVFVAALLALCLGGADAFAPMAPRRTLAKRASALNMAKIGRSGPEIEGSSKVLVKTIDKVDEKVEEKQKEDLDKEQWWRVLLHNDEIHTFEYVIEEIVGTVPTVTRRKVTLRLGLSLSYEPKSYHSPNPTPNPNPNPTVTPTPHQPQS</sequence>
<proteinExistence type="predicted"/>
<dbReference type="InterPro" id="IPR003769">
    <property type="entry name" value="ClpS_core"/>
</dbReference>
<keyword evidence="2" id="KW-0732">Signal</keyword>
<reference evidence="4" key="1">
    <citation type="submission" date="2021-01" db="EMBL/GenBank/DDBJ databases">
        <authorList>
            <person name="Corre E."/>
            <person name="Pelletier E."/>
            <person name="Niang G."/>
            <person name="Scheremetjew M."/>
            <person name="Finn R."/>
            <person name="Kale V."/>
            <person name="Holt S."/>
            <person name="Cochrane G."/>
            <person name="Meng A."/>
            <person name="Brown T."/>
            <person name="Cohen L."/>
        </authorList>
    </citation>
    <scope>NUCLEOTIDE SEQUENCE</scope>
    <source>
        <strain evidence="4">CCMP2877</strain>
    </source>
</reference>
<dbReference type="Gene3D" id="3.30.1390.10">
    <property type="match status" value="1"/>
</dbReference>
<dbReference type="SUPFAM" id="SSF54736">
    <property type="entry name" value="ClpS-like"/>
    <property type="match status" value="1"/>
</dbReference>
<evidence type="ECO:0000313" key="4">
    <source>
        <dbReference type="EMBL" id="CAD9247182.1"/>
    </source>
</evidence>